<dbReference type="STRING" id="106549.A0A540MZ45"/>
<gene>
    <name evidence="8" type="ORF">C1H46_010301</name>
</gene>
<dbReference type="InterPro" id="IPR004895">
    <property type="entry name" value="Prenylated_rab_accept_PRA1"/>
</dbReference>
<dbReference type="AlphaFoldDB" id="A0A540MZ45"/>
<comment type="similarity">
    <text evidence="3">Belongs to the PRA1 family.</text>
</comment>
<dbReference type="PANTHER" id="PTHR19317">
    <property type="entry name" value="PRENYLATED RAB ACCEPTOR 1-RELATED"/>
    <property type="match status" value="1"/>
</dbReference>
<dbReference type="EMBL" id="VIEB01000146">
    <property type="protein sequence ID" value="TQE04081.1"/>
    <property type="molecule type" value="Genomic_DNA"/>
</dbReference>
<evidence type="ECO:0000256" key="7">
    <source>
        <dbReference type="SAM" id="Phobius"/>
    </source>
</evidence>
<organism evidence="8 9">
    <name type="scientific">Malus baccata</name>
    <name type="common">Siberian crab apple</name>
    <name type="synonym">Pyrus baccata</name>
    <dbReference type="NCBI Taxonomy" id="106549"/>
    <lineage>
        <taxon>Eukaryota</taxon>
        <taxon>Viridiplantae</taxon>
        <taxon>Streptophyta</taxon>
        <taxon>Embryophyta</taxon>
        <taxon>Tracheophyta</taxon>
        <taxon>Spermatophyta</taxon>
        <taxon>Magnoliopsida</taxon>
        <taxon>eudicotyledons</taxon>
        <taxon>Gunneridae</taxon>
        <taxon>Pentapetalae</taxon>
        <taxon>rosids</taxon>
        <taxon>fabids</taxon>
        <taxon>Rosales</taxon>
        <taxon>Rosaceae</taxon>
        <taxon>Amygdaloideae</taxon>
        <taxon>Maleae</taxon>
        <taxon>Malus</taxon>
    </lineage>
</organism>
<evidence type="ECO:0000256" key="5">
    <source>
        <dbReference type="ARBA" id="ARBA00022989"/>
    </source>
</evidence>
<evidence type="ECO:0000256" key="1">
    <source>
        <dbReference type="ARBA" id="ARBA00002501"/>
    </source>
</evidence>
<name>A0A540MZ45_MALBA</name>
<evidence type="ECO:0000256" key="2">
    <source>
        <dbReference type="ARBA" id="ARBA00004127"/>
    </source>
</evidence>
<evidence type="ECO:0000313" key="9">
    <source>
        <dbReference type="Proteomes" id="UP000315295"/>
    </source>
</evidence>
<evidence type="ECO:0008006" key="10">
    <source>
        <dbReference type="Google" id="ProtNLM"/>
    </source>
</evidence>
<evidence type="ECO:0000256" key="6">
    <source>
        <dbReference type="ARBA" id="ARBA00023136"/>
    </source>
</evidence>
<feature type="transmembrane region" description="Helical" evidence="7">
    <location>
        <begin position="95"/>
        <end position="121"/>
    </location>
</feature>
<protein>
    <recommendedName>
        <fullName evidence="10">PRA1 family protein</fullName>
    </recommendedName>
</protein>
<dbReference type="GO" id="GO:0005794">
    <property type="term" value="C:Golgi apparatus"/>
    <property type="evidence" value="ECO:0007669"/>
    <property type="project" value="TreeGrafter"/>
</dbReference>
<feature type="transmembrane region" description="Helical" evidence="7">
    <location>
        <begin position="66"/>
        <end position="83"/>
    </location>
</feature>
<evidence type="ECO:0000256" key="4">
    <source>
        <dbReference type="ARBA" id="ARBA00022692"/>
    </source>
</evidence>
<comment type="subcellular location">
    <subcellularLocation>
        <location evidence="2">Endomembrane system</location>
        <topology evidence="2">Multi-pass membrane protein</topology>
    </subcellularLocation>
</comment>
<proteinExistence type="inferred from homology"/>
<reference evidence="8 9" key="1">
    <citation type="journal article" date="2019" name="G3 (Bethesda)">
        <title>Sequencing of a Wild Apple (Malus baccata) Genome Unravels the Differences Between Cultivated and Wild Apple Species Regarding Disease Resistance and Cold Tolerance.</title>
        <authorList>
            <person name="Chen X."/>
        </authorList>
    </citation>
    <scope>NUCLEOTIDE SEQUENCE [LARGE SCALE GENOMIC DNA]</scope>
    <source>
        <strain evidence="9">cv. Shandingzi</strain>
        <tissue evidence="8">Leaves</tissue>
    </source>
</reference>
<dbReference type="Proteomes" id="UP000315295">
    <property type="component" value="Unassembled WGS sequence"/>
</dbReference>
<keyword evidence="5 7" id="KW-1133">Transmembrane helix</keyword>
<keyword evidence="6 7" id="KW-0472">Membrane</keyword>
<dbReference type="GO" id="GO:0005783">
    <property type="term" value="C:endoplasmic reticulum"/>
    <property type="evidence" value="ECO:0007669"/>
    <property type="project" value="TreeGrafter"/>
</dbReference>
<evidence type="ECO:0000256" key="3">
    <source>
        <dbReference type="ARBA" id="ARBA00006483"/>
    </source>
</evidence>
<comment type="caution">
    <text evidence="8">The sequence shown here is derived from an EMBL/GenBank/DDBJ whole genome shotgun (WGS) entry which is preliminary data.</text>
</comment>
<sequence>MSSPSLIPVSTQQSFIQQSQPSGTNLLLFLRPFLTRISALYRHALSNSRSWTELIDRTAFTRPTSLTNAAYFSVNYLIIFFYGRRSSEQSFLITILVTSVLSLLLTAVMVRVGIICVHRAFRDPDDLFLEEPQPLGSGIISIFGGAPSFRRQVPGMMSRVWHVISANLKSYILLGYR</sequence>
<accession>A0A540MZ45</accession>
<comment type="function">
    <text evidence="1">May be involved in both secretory and endocytic intracellular trafficking in the endosomal/prevacuolar compartments.</text>
</comment>
<dbReference type="PANTHER" id="PTHR19317:SF94">
    <property type="entry name" value="PRA1 FAMILY PROTEIN"/>
    <property type="match status" value="1"/>
</dbReference>
<keyword evidence="4 7" id="KW-0812">Transmembrane</keyword>
<keyword evidence="9" id="KW-1185">Reference proteome</keyword>
<evidence type="ECO:0000313" key="8">
    <source>
        <dbReference type="EMBL" id="TQE04081.1"/>
    </source>
</evidence>
<dbReference type="GO" id="GO:0016192">
    <property type="term" value="P:vesicle-mediated transport"/>
    <property type="evidence" value="ECO:0007669"/>
    <property type="project" value="TreeGrafter"/>
</dbReference>